<dbReference type="AlphaFoldDB" id="A0A1B2DSJ5"/>
<accession>A0A1B2DSJ5</accession>
<dbReference type="EMBL" id="CP016808">
    <property type="protein sequence ID" value="ANY70675.1"/>
    <property type="molecule type" value="Genomic_DNA"/>
</dbReference>
<proteinExistence type="predicted"/>
<dbReference type="Pfam" id="PF17428">
    <property type="entry name" value="DUF5412"/>
    <property type="match status" value="1"/>
</dbReference>
<evidence type="ECO:0000313" key="1">
    <source>
        <dbReference type="EMBL" id="ANY70675.1"/>
    </source>
</evidence>
<dbReference type="InterPro" id="IPR035406">
    <property type="entry name" value="DUF5412"/>
</dbReference>
<reference evidence="1" key="1">
    <citation type="submission" date="2016-08" db="EMBL/GenBank/DDBJ databases">
        <title>Complete Genome Seqeunce of Paenibacillus sp. BIHB 4019 from tea rhizoplane.</title>
        <authorList>
            <person name="Thakur R."/>
            <person name="Swarnkar M.K."/>
            <person name="Gulati A."/>
        </authorList>
    </citation>
    <scope>NUCLEOTIDE SEQUENCE [LARGE SCALE GENOMIC DNA]</scope>
    <source>
        <strain evidence="1">BIHB4019</strain>
    </source>
</reference>
<gene>
    <name evidence="1" type="ORF">BBD42_10200</name>
</gene>
<protein>
    <submittedName>
        <fullName evidence="1">Uncharacterized protein</fullName>
    </submittedName>
</protein>
<sequence>MLTIIGASTVGIYVYNHFNNLDFLPKVELNPSAVVSPDGQYKIRTYHYNGLFYRTARAEAVDLKSGKSKTIYFNDYDRSPAVQWIGNSMVKIGRETLDISKNEVFDFRDNLQANKSLPPQGGI</sequence>
<name>A0A1B2DSJ5_9BACL</name>
<organism evidence="1">
    <name type="scientific">Paenibacillus sp. BIHB 4019</name>
    <dbReference type="NCBI Taxonomy" id="1870819"/>
    <lineage>
        <taxon>Bacteria</taxon>
        <taxon>Bacillati</taxon>
        <taxon>Bacillota</taxon>
        <taxon>Bacilli</taxon>
        <taxon>Bacillales</taxon>
        <taxon>Paenibacillaceae</taxon>
        <taxon>Paenibacillus</taxon>
    </lineage>
</organism>